<reference evidence="4" key="1">
    <citation type="journal article" date="2019" name="Int. J. Syst. Evol. Microbiol.">
        <title>The Global Catalogue of Microorganisms (GCM) 10K type strain sequencing project: providing services to taxonomists for standard genome sequencing and annotation.</title>
        <authorList>
            <consortium name="The Broad Institute Genomics Platform"/>
            <consortium name="The Broad Institute Genome Sequencing Center for Infectious Disease"/>
            <person name="Wu L."/>
            <person name="Ma J."/>
        </authorList>
    </citation>
    <scope>NUCLEOTIDE SEQUENCE [LARGE SCALE GENOMIC DNA]</scope>
    <source>
        <strain evidence="4">JCM 31037</strain>
    </source>
</reference>
<dbReference type="InterPro" id="IPR036388">
    <property type="entry name" value="WH-like_DNA-bd_sf"/>
</dbReference>
<accession>A0ABW3YB58</accession>
<name>A0ABW3YB58_9ACTN</name>
<protein>
    <submittedName>
        <fullName evidence="3">MBL fold metallo-hydrolase</fullName>
    </submittedName>
</protein>
<dbReference type="EMBL" id="JBHTMP010000007">
    <property type="protein sequence ID" value="MFD1320831.1"/>
    <property type="molecule type" value="Genomic_DNA"/>
</dbReference>
<dbReference type="InterPro" id="IPR041516">
    <property type="entry name" value="LACTB2_WH"/>
</dbReference>
<keyword evidence="4" id="KW-1185">Reference proteome</keyword>
<dbReference type="Gene3D" id="3.60.15.10">
    <property type="entry name" value="Ribonuclease Z/Hydroxyacylglutathione hydrolase-like"/>
    <property type="match status" value="1"/>
</dbReference>
<dbReference type="PANTHER" id="PTHR23131:SF0">
    <property type="entry name" value="ENDORIBONUCLEASE LACTB2"/>
    <property type="match status" value="1"/>
</dbReference>
<organism evidence="3 4">
    <name type="scientific">Micromonospora sonneratiae</name>
    <dbReference type="NCBI Taxonomy" id="1184706"/>
    <lineage>
        <taxon>Bacteria</taxon>
        <taxon>Bacillati</taxon>
        <taxon>Actinomycetota</taxon>
        <taxon>Actinomycetes</taxon>
        <taxon>Micromonosporales</taxon>
        <taxon>Micromonosporaceae</taxon>
        <taxon>Micromonospora</taxon>
    </lineage>
</organism>
<evidence type="ECO:0000259" key="2">
    <source>
        <dbReference type="SMART" id="SM00849"/>
    </source>
</evidence>
<dbReference type="InterPro" id="IPR001279">
    <property type="entry name" value="Metallo-B-lactamas"/>
</dbReference>
<dbReference type="SMART" id="SM00849">
    <property type="entry name" value="Lactamase_B"/>
    <property type="match status" value="1"/>
</dbReference>
<dbReference type="InterPro" id="IPR050662">
    <property type="entry name" value="Sec-metab_biosynth-thioest"/>
</dbReference>
<dbReference type="PANTHER" id="PTHR23131">
    <property type="entry name" value="ENDORIBONUCLEASE LACTB2"/>
    <property type="match status" value="1"/>
</dbReference>
<dbReference type="Proteomes" id="UP001597260">
    <property type="component" value="Unassembled WGS sequence"/>
</dbReference>
<dbReference type="RefSeq" id="WP_377568194.1">
    <property type="nucleotide sequence ID" value="NZ_JBHTMP010000007.1"/>
</dbReference>
<dbReference type="InterPro" id="IPR036866">
    <property type="entry name" value="RibonucZ/Hydroxyglut_hydro"/>
</dbReference>
<feature type="domain" description="Metallo-beta-lactamase" evidence="2">
    <location>
        <begin position="35"/>
        <end position="194"/>
    </location>
</feature>
<feature type="region of interest" description="Disordered" evidence="1">
    <location>
        <begin position="262"/>
        <end position="286"/>
    </location>
</feature>
<dbReference type="SUPFAM" id="SSF56281">
    <property type="entry name" value="Metallo-hydrolase/oxidoreductase"/>
    <property type="match status" value="1"/>
</dbReference>
<dbReference type="Pfam" id="PF17778">
    <property type="entry name" value="WHD_BLACT"/>
    <property type="match status" value="1"/>
</dbReference>
<comment type="caution">
    <text evidence="3">The sequence shown here is derived from an EMBL/GenBank/DDBJ whole genome shotgun (WGS) entry which is preliminary data.</text>
</comment>
<dbReference type="Gene3D" id="1.10.10.10">
    <property type="entry name" value="Winged helix-like DNA-binding domain superfamily/Winged helix DNA-binding domain"/>
    <property type="match status" value="1"/>
</dbReference>
<gene>
    <name evidence="3" type="ORF">ACFQ4H_06980</name>
</gene>
<evidence type="ECO:0000313" key="3">
    <source>
        <dbReference type="EMBL" id="MFD1320831.1"/>
    </source>
</evidence>
<proteinExistence type="predicted"/>
<dbReference type="Pfam" id="PF00753">
    <property type="entry name" value="Lactamase_B"/>
    <property type="match status" value="1"/>
</dbReference>
<sequence>MTGHLTAPAAALADQLPSWATLVRAPNPGPMTLDGTNTWLLRAPGQEHAVVIDPGPADEEHLAEIARSGPVGLILITHGHFDHVEGARRCSELLGDIPVRAVDPAHCVDGVPLCPEADLNGFGLDIELLDTPGHTADSVCFLIGAAGQQAVFTGDTILGRGTTVVAWPDGDLGDYLASLSTLTAYEGIPALPGHGPALADCAAAARFYLAHRQARLDQVRQAVAQGAATAAEVVARVYADVDRALWPAAEWSVQAQLAYLGQQSGAPQSAHRNRESDPGSGGLETP</sequence>
<dbReference type="CDD" id="cd16278">
    <property type="entry name" value="metallo-hydrolase-like_MBL-fold"/>
    <property type="match status" value="1"/>
</dbReference>
<evidence type="ECO:0000313" key="4">
    <source>
        <dbReference type="Proteomes" id="UP001597260"/>
    </source>
</evidence>
<evidence type="ECO:0000256" key="1">
    <source>
        <dbReference type="SAM" id="MobiDB-lite"/>
    </source>
</evidence>